<reference evidence="2" key="1">
    <citation type="journal article" date="2024" name="Proc. Natl. Acad. Sci. U.S.A.">
        <title>Extraordinary preservation of gene collinearity over three hundred million years revealed in homosporous lycophytes.</title>
        <authorList>
            <person name="Li C."/>
            <person name="Wickell D."/>
            <person name="Kuo L.Y."/>
            <person name="Chen X."/>
            <person name="Nie B."/>
            <person name="Liao X."/>
            <person name="Peng D."/>
            <person name="Ji J."/>
            <person name="Jenkins J."/>
            <person name="Williams M."/>
            <person name="Shu S."/>
            <person name="Plott C."/>
            <person name="Barry K."/>
            <person name="Rajasekar S."/>
            <person name="Grimwood J."/>
            <person name="Han X."/>
            <person name="Sun S."/>
            <person name="Hou Z."/>
            <person name="He W."/>
            <person name="Dai G."/>
            <person name="Sun C."/>
            <person name="Schmutz J."/>
            <person name="Leebens-Mack J.H."/>
            <person name="Li F.W."/>
            <person name="Wang L."/>
        </authorList>
    </citation>
    <scope>NUCLEOTIDE SEQUENCE [LARGE SCALE GENOMIC DNA]</scope>
    <source>
        <strain evidence="2">cv. PW_Plant_1</strain>
    </source>
</reference>
<proteinExistence type="predicted"/>
<keyword evidence="2" id="KW-1185">Reference proteome</keyword>
<evidence type="ECO:0000313" key="2">
    <source>
        <dbReference type="Proteomes" id="UP001162992"/>
    </source>
</evidence>
<accession>A0ACC2D333</accession>
<protein>
    <submittedName>
        <fullName evidence="1">Uncharacterized protein</fullName>
    </submittedName>
</protein>
<dbReference type="Proteomes" id="UP001162992">
    <property type="component" value="Chromosome 7"/>
</dbReference>
<evidence type="ECO:0000313" key="1">
    <source>
        <dbReference type="EMBL" id="KAJ7548372.1"/>
    </source>
</evidence>
<name>A0ACC2D333_DIPCM</name>
<sequence>MMVNPTRISKQSSGTLASSSKDTREGPVKLVAAEDKLPLRDSKAERKSEYSVRPSKNANSLGSKSSFAKSTCTPGGHVPQRNSALRGELNKTHSTWSGEERSGLERELWRPISASSISSVSQELNSPSYLALVKLFNQFQGMPVESTKVLVTVTVLGSIGGLKMLVAADATVVHLIESALCVYAREGRLPVLGFNLKAFELYLSPYSPQALPSQQSIKELGTRNFVLCPAKLPELQSEPKMSRDSRSWWSVISSISFISAI</sequence>
<gene>
    <name evidence="1" type="ORF">O6H91_07G009300</name>
</gene>
<dbReference type="EMBL" id="CM055098">
    <property type="protein sequence ID" value="KAJ7548372.1"/>
    <property type="molecule type" value="Genomic_DNA"/>
</dbReference>
<comment type="caution">
    <text evidence="1">The sequence shown here is derived from an EMBL/GenBank/DDBJ whole genome shotgun (WGS) entry which is preliminary data.</text>
</comment>
<organism evidence="1 2">
    <name type="scientific">Diphasiastrum complanatum</name>
    <name type="common">Issler's clubmoss</name>
    <name type="synonym">Lycopodium complanatum</name>
    <dbReference type="NCBI Taxonomy" id="34168"/>
    <lineage>
        <taxon>Eukaryota</taxon>
        <taxon>Viridiplantae</taxon>
        <taxon>Streptophyta</taxon>
        <taxon>Embryophyta</taxon>
        <taxon>Tracheophyta</taxon>
        <taxon>Lycopodiopsida</taxon>
        <taxon>Lycopodiales</taxon>
        <taxon>Lycopodiaceae</taxon>
        <taxon>Lycopodioideae</taxon>
        <taxon>Diphasiastrum</taxon>
    </lineage>
</organism>